<name>A0A941DF77_9BURK</name>
<dbReference type="PANTHER" id="PTHR43233:SF1">
    <property type="entry name" value="FAMILY N-ACETYLTRANSFERASE, PUTATIVE (AFU_ORTHOLOGUE AFUA_6G03350)-RELATED"/>
    <property type="match status" value="1"/>
</dbReference>
<dbReference type="SUPFAM" id="SSF55729">
    <property type="entry name" value="Acyl-CoA N-acyltransferases (Nat)"/>
    <property type="match status" value="1"/>
</dbReference>
<organism evidence="2 3">
    <name type="scientific">Undibacterium baiyunense</name>
    <dbReference type="NCBI Taxonomy" id="2828731"/>
    <lineage>
        <taxon>Bacteria</taxon>
        <taxon>Pseudomonadati</taxon>
        <taxon>Pseudomonadota</taxon>
        <taxon>Betaproteobacteria</taxon>
        <taxon>Burkholderiales</taxon>
        <taxon>Oxalobacteraceae</taxon>
        <taxon>Undibacterium</taxon>
    </lineage>
</organism>
<dbReference type="Gene3D" id="3.40.630.30">
    <property type="match status" value="1"/>
</dbReference>
<keyword evidence="3" id="KW-1185">Reference proteome</keyword>
<dbReference type="Pfam" id="PF13508">
    <property type="entry name" value="Acetyltransf_7"/>
    <property type="match status" value="1"/>
</dbReference>
<comment type="caution">
    <text evidence="2">The sequence shown here is derived from an EMBL/GenBank/DDBJ whole genome shotgun (WGS) entry which is preliminary data.</text>
</comment>
<dbReference type="PANTHER" id="PTHR43233">
    <property type="entry name" value="FAMILY N-ACETYLTRANSFERASE, PUTATIVE (AFU_ORTHOLOGUE AFUA_6G03350)-RELATED"/>
    <property type="match status" value="1"/>
</dbReference>
<dbReference type="GO" id="GO:0016747">
    <property type="term" value="F:acyltransferase activity, transferring groups other than amino-acyl groups"/>
    <property type="evidence" value="ECO:0007669"/>
    <property type="project" value="InterPro"/>
</dbReference>
<dbReference type="CDD" id="cd04301">
    <property type="entry name" value="NAT_SF"/>
    <property type="match status" value="1"/>
</dbReference>
<accession>A0A941DF77</accession>
<dbReference type="Proteomes" id="UP000680158">
    <property type="component" value="Unassembled WGS sequence"/>
</dbReference>
<proteinExistence type="predicted"/>
<reference evidence="2 3" key="1">
    <citation type="submission" date="2021-04" db="EMBL/GenBank/DDBJ databases">
        <title>novel species isolated from subtropical streams in China.</title>
        <authorList>
            <person name="Lu H."/>
        </authorList>
    </citation>
    <scope>NUCLEOTIDE SEQUENCE [LARGE SCALE GENOMIC DNA]</scope>
    <source>
        <strain evidence="2 3">BYS107W</strain>
    </source>
</reference>
<sequence length="143" mass="16437">MEISHDKSRLQLDVIHRFLSTQSTWAIGIPREVVERSIANSLCFGGYENHQQIAFARVVSDYATFAYLMDVFVLPEHQGRRHSLQLLKAVFGHPQLQGLRRFMLTSSNARGLYQGFGFRQLANPDIMMEINVPDIYAKHMTKI</sequence>
<evidence type="ECO:0000259" key="1">
    <source>
        <dbReference type="PROSITE" id="PS51186"/>
    </source>
</evidence>
<evidence type="ECO:0000313" key="2">
    <source>
        <dbReference type="EMBL" id="MBR7747778.1"/>
    </source>
</evidence>
<dbReference type="AlphaFoldDB" id="A0A941DF77"/>
<dbReference type="RefSeq" id="WP_212685155.1">
    <property type="nucleotide sequence ID" value="NZ_JAGSPM010000009.1"/>
</dbReference>
<dbReference type="InterPro" id="IPR016181">
    <property type="entry name" value="Acyl_CoA_acyltransferase"/>
</dbReference>
<dbReference type="InterPro" id="IPR053144">
    <property type="entry name" value="Acetyltransferase_Butenolide"/>
</dbReference>
<feature type="domain" description="N-acetyltransferase" evidence="1">
    <location>
        <begin position="1"/>
        <end position="133"/>
    </location>
</feature>
<dbReference type="EMBL" id="JAGSPM010000009">
    <property type="protein sequence ID" value="MBR7747778.1"/>
    <property type="molecule type" value="Genomic_DNA"/>
</dbReference>
<protein>
    <submittedName>
        <fullName evidence="2">GNAT family N-acetyltransferase</fullName>
    </submittedName>
</protein>
<evidence type="ECO:0000313" key="3">
    <source>
        <dbReference type="Proteomes" id="UP000680158"/>
    </source>
</evidence>
<dbReference type="InterPro" id="IPR000182">
    <property type="entry name" value="GNAT_dom"/>
</dbReference>
<dbReference type="PROSITE" id="PS51186">
    <property type="entry name" value="GNAT"/>
    <property type="match status" value="1"/>
</dbReference>
<gene>
    <name evidence="2" type="ORF">KDM92_14430</name>
</gene>